<evidence type="ECO:0000256" key="1">
    <source>
        <dbReference type="ARBA" id="ARBA00022723"/>
    </source>
</evidence>
<keyword evidence="4" id="KW-1185">Reference proteome</keyword>
<sequence>MKVKRIVANIATSDVAEAKRFYQDVLGLDVVMDHGWIATYGSKEEMRVQISFATQGGSGTLTPDLSVEVDDVDEAWRRVKQAKIPVEYGPADEPWGVRRFYVRDPFGKLVNILAHVSANGTETAE</sequence>
<dbReference type="InterPro" id="IPR004360">
    <property type="entry name" value="Glyas_Fos-R_dOase_dom"/>
</dbReference>
<feature type="domain" description="VOC" evidence="2">
    <location>
        <begin position="2"/>
        <end position="115"/>
    </location>
</feature>
<keyword evidence="1" id="KW-0479">Metal-binding</keyword>
<dbReference type="InterPro" id="IPR029068">
    <property type="entry name" value="Glyas_Bleomycin-R_OHBP_Dase"/>
</dbReference>
<reference evidence="3 4" key="1">
    <citation type="submission" date="2018-10" db="EMBL/GenBank/DDBJ databases">
        <title>Phylogenomics of Brevibacillus.</title>
        <authorList>
            <person name="Dunlap C."/>
        </authorList>
    </citation>
    <scope>NUCLEOTIDE SEQUENCE [LARGE SCALE GENOMIC DNA]</scope>
    <source>
        <strain evidence="3 4">JCM 15774</strain>
    </source>
</reference>
<proteinExistence type="predicted"/>
<dbReference type="GO" id="GO:0046491">
    <property type="term" value="P:L-methylmalonyl-CoA metabolic process"/>
    <property type="evidence" value="ECO:0007669"/>
    <property type="project" value="TreeGrafter"/>
</dbReference>
<dbReference type="InterPro" id="IPR037523">
    <property type="entry name" value="VOC_core"/>
</dbReference>
<protein>
    <submittedName>
        <fullName evidence="3">Glyoxalase</fullName>
    </submittedName>
</protein>
<comment type="caution">
    <text evidence="3">The sequence shown here is derived from an EMBL/GenBank/DDBJ whole genome shotgun (WGS) entry which is preliminary data.</text>
</comment>
<dbReference type="SUPFAM" id="SSF54593">
    <property type="entry name" value="Glyoxalase/Bleomycin resistance protein/Dihydroxybiphenyl dioxygenase"/>
    <property type="match status" value="1"/>
</dbReference>
<dbReference type="Gene3D" id="3.10.180.10">
    <property type="entry name" value="2,3-Dihydroxybiphenyl 1,2-Dioxygenase, domain 1"/>
    <property type="match status" value="1"/>
</dbReference>
<dbReference type="PROSITE" id="PS51819">
    <property type="entry name" value="VOC"/>
    <property type="match status" value="1"/>
</dbReference>
<dbReference type="PANTHER" id="PTHR43048:SF4">
    <property type="entry name" value="RING-CLEAVING DIOXYGENASE-RELATED"/>
    <property type="match status" value="1"/>
</dbReference>
<dbReference type="PANTHER" id="PTHR43048">
    <property type="entry name" value="METHYLMALONYL-COA EPIMERASE"/>
    <property type="match status" value="1"/>
</dbReference>
<dbReference type="EMBL" id="RHHU01000017">
    <property type="protein sequence ID" value="RNB80304.1"/>
    <property type="molecule type" value="Genomic_DNA"/>
</dbReference>
<evidence type="ECO:0000313" key="3">
    <source>
        <dbReference type="EMBL" id="RNB80304.1"/>
    </source>
</evidence>
<dbReference type="Proteomes" id="UP000269573">
    <property type="component" value="Unassembled WGS sequence"/>
</dbReference>
<accession>A0A3M8CX27</accession>
<gene>
    <name evidence="3" type="ORF">EDM59_23400</name>
</gene>
<dbReference type="InterPro" id="IPR051785">
    <property type="entry name" value="MMCE/EMCE_epimerase"/>
</dbReference>
<dbReference type="GO" id="GO:0004493">
    <property type="term" value="F:methylmalonyl-CoA epimerase activity"/>
    <property type="evidence" value="ECO:0007669"/>
    <property type="project" value="TreeGrafter"/>
</dbReference>
<dbReference type="GO" id="GO:0046872">
    <property type="term" value="F:metal ion binding"/>
    <property type="evidence" value="ECO:0007669"/>
    <property type="project" value="UniProtKB-KW"/>
</dbReference>
<dbReference type="RefSeq" id="WP_122925826.1">
    <property type="nucleotide sequence ID" value="NZ_RHHU01000017.1"/>
</dbReference>
<dbReference type="AlphaFoldDB" id="A0A3M8CX27"/>
<name>A0A3M8CX27_9BACL</name>
<evidence type="ECO:0000313" key="4">
    <source>
        <dbReference type="Proteomes" id="UP000269573"/>
    </source>
</evidence>
<dbReference type="Pfam" id="PF00903">
    <property type="entry name" value="Glyoxalase"/>
    <property type="match status" value="1"/>
</dbReference>
<organism evidence="3 4">
    <name type="scientific">Brevibacillus nitrificans</name>
    <dbReference type="NCBI Taxonomy" id="651560"/>
    <lineage>
        <taxon>Bacteria</taxon>
        <taxon>Bacillati</taxon>
        <taxon>Bacillota</taxon>
        <taxon>Bacilli</taxon>
        <taxon>Bacillales</taxon>
        <taxon>Paenibacillaceae</taxon>
        <taxon>Brevibacillus</taxon>
    </lineage>
</organism>
<evidence type="ECO:0000259" key="2">
    <source>
        <dbReference type="PROSITE" id="PS51819"/>
    </source>
</evidence>